<protein>
    <recommendedName>
        <fullName evidence="2">Ribosome maturation protein SDO1/SBDS N-terminal domain-containing protein</fullName>
    </recommendedName>
</protein>
<evidence type="ECO:0000313" key="3">
    <source>
        <dbReference type="EMBL" id="ODN77787.1"/>
    </source>
</evidence>
<comment type="caution">
    <text evidence="3">The sequence shown here is derived from an EMBL/GenBank/DDBJ whole genome shotgun (WGS) entry which is preliminary data.</text>
</comment>
<evidence type="ECO:0000313" key="4">
    <source>
        <dbReference type="Proteomes" id="UP000094065"/>
    </source>
</evidence>
<name>A0A1E3HN74_9TREE</name>
<feature type="region of interest" description="Disordered" evidence="1">
    <location>
        <begin position="103"/>
        <end position="132"/>
    </location>
</feature>
<dbReference type="Proteomes" id="UP000094065">
    <property type="component" value="Unassembled WGS sequence"/>
</dbReference>
<dbReference type="Gene3D" id="3.30.1250.10">
    <property type="entry name" value="Ribosome maturation protein SBDS, N-terminal domain"/>
    <property type="match status" value="1"/>
</dbReference>
<keyword evidence="4" id="KW-1185">Reference proteome</keyword>
<dbReference type="STRING" id="1295533.A0A1E3HN74"/>
<dbReference type="Pfam" id="PF01172">
    <property type="entry name" value="SBDS_N"/>
    <property type="match status" value="1"/>
</dbReference>
<proteinExistence type="predicted"/>
<dbReference type="RefSeq" id="XP_018993023.1">
    <property type="nucleotide sequence ID" value="XM_019139080.1"/>
</dbReference>
<dbReference type="GeneID" id="30156223"/>
<dbReference type="InterPro" id="IPR036786">
    <property type="entry name" value="Ribosome_mat_SBDS_N_sf"/>
</dbReference>
<gene>
    <name evidence="3" type="ORF">L202_04914</name>
</gene>
<dbReference type="SUPFAM" id="SSF89895">
    <property type="entry name" value="FYSH domain"/>
    <property type="match status" value="1"/>
</dbReference>
<accession>A0A1E3HN74</accession>
<feature type="domain" description="Ribosome maturation protein SDO1/SBDS N-terminal" evidence="2">
    <location>
        <begin position="7"/>
        <end position="102"/>
    </location>
</feature>
<evidence type="ECO:0000259" key="2">
    <source>
        <dbReference type="Pfam" id="PF01172"/>
    </source>
</evidence>
<organism evidence="3 4">
    <name type="scientific">Cryptococcus amylolentus CBS 6039</name>
    <dbReference type="NCBI Taxonomy" id="1295533"/>
    <lineage>
        <taxon>Eukaryota</taxon>
        <taxon>Fungi</taxon>
        <taxon>Dikarya</taxon>
        <taxon>Basidiomycota</taxon>
        <taxon>Agaricomycotina</taxon>
        <taxon>Tremellomycetes</taxon>
        <taxon>Tremellales</taxon>
        <taxon>Cryptococcaceae</taxon>
        <taxon>Cryptococcus</taxon>
    </lineage>
</organism>
<reference evidence="3 4" key="1">
    <citation type="submission" date="2016-06" db="EMBL/GenBank/DDBJ databases">
        <title>Evolution of pathogenesis and genome organization in the Tremellales.</title>
        <authorList>
            <person name="Cuomo C."/>
            <person name="Litvintseva A."/>
            <person name="Heitman J."/>
            <person name="Chen Y."/>
            <person name="Sun S."/>
            <person name="Springer D."/>
            <person name="Dromer F."/>
            <person name="Young S."/>
            <person name="Zeng Q."/>
            <person name="Chapman S."/>
            <person name="Gujja S."/>
            <person name="Saif S."/>
            <person name="Birren B."/>
        </authorList>
    </citation>
    <scope>NUCLEOTIDE SEQUENCE [LARGE SCALE GENOMIC DNA]</scope>
    <source>
        <strain evidence="3 4">CBS 6039</strain>
    </source>
</reference>
<dbReference type="AlphaFoldDB" id="A0A1E3HN74"/>
<dbReference type="OrthoDB" id="2567806at2759"/>
<sequence length="132" mass="14214">MSEVANAVLYKPNEHADEYQVFVDDVAEYEAWKGGAKDIALSRFLGIFSIFKSATSGHTGSLGAISKQEVENVFFGDDKNVKDKSVEAAIVIILENGKLHKGDLAHSNKLNKNPSRGLGDTRAPGAAQGSHR</sequence>
<evidence type="ECO:0000256" key="1">
    <source>
        <dbReference type="SAM" id="MobiDB-lite"/>
    </source>
</evidence>
<dbReference type="InterPro" id="IPR019783">
    <property type="entry name" value="SDO1/SBDS_N"/>
</dbReference>
<dbReference type="EMBL" id="AWGJ01000007">
    <property type="protein sequence ID" value="ODN77787.1"/>
    <property type="molecule type" value="Genomic_DNA"/>
</dbReference>